<dbReference type="CDD" id="cd02848">
    <property type="entry name" value="E_set_Chitinase_N"/>
    <property type="match status" value="1"/>
</dbReference>
<comment type="caution">
    <text evidence="11">The sequence shown here is derived from an EMBL/GenBank/DDBJ whole genome shotgun (WGS) entry which is preliminary data.</text>
</comment>
<dbReference type="PROSITE" id="PS01095">
    <property type="entry name" value="GH18_1"/>
    <property type="match status" value="1"/>
</dbReference>
<comment type="similarity">
    <text evidence="2">Belongs to the glycosyl hydrolase 18 family. Chitinase class II subfamily.</text>
</comment>
<proteinExistence type="inferred from homology"/>
<evidence type="ECO:0000256" key="7">
    <source>
        <dbReference type="ARBA" id="ARBA00023326"/>
    </source>
</evidence>
<dbReference type="InterPro" id="IPR013783">
    <property type="entry name" value="Ig-like_fold"/>
</dbReference>
<evidence type="ECO:0000256" key="1">
    <source>
        <dbReference type="ARBA" id="ARBA00000822"/>
    </source>
</evidence>
<dbReference type="OrthoDB" id="9775889at2"/>
<dbReference type="GO" id="GO:0008061">
    <property type="term" value="F:chitin binding"/>
    <property type="evidence" value="ECO:0007669"/>
    <property type="project" value="InterPro"/>
</dbReference>
<dbReference type="PANTHER" id="PTHR11177:SF317">
    <property type="entry name" value="CHITINASE 12-RELATED"/>
    <property type="match status" value="1"/>
</dbReference>
<evidence type="ECO:0000256" key="6">
    <source>
        <dbReference type="ARBA" id="ARBA00023295"/>
    </source>
</evidence>
<name>K8WID4_9GAMM</name>
<keyword evidence="6 8" id="KW-0326">Glycosidase</keyword>
<evidence type="ECO:0000256" key="4">
    <source>
        <dbReference type="ARBA" id="ARBA00022801"/>
    </source>
</evidence>
<dbReference type="InterPro" id="IPR001223">
    <property type="entry name" value="Glyco_hydro18_cat"/>
</dbReference>
<dbReference type="InterPro" id="IPR050314">
    <property type="entry name" value="Glycosyl_Hydrlase_18"/>
</dbReference>
<dbReference type="InterPro" id="IPR029070">
    <property type="entry name" value="Chitinase_insertion_sf"/>
</dbReference>
<organism evidence="11 12">
    <name type="scientific">Providencia sneebia DSM 19967</name>
    <dbReference type="NCBI Taxonomy" id="1141660"/>
    <lineage>
        <taxon>Bacteria</taxon>
        <taxon>Pseudomonadati</taxon>
        <taxon>Pseudomonadota</taxon>
        <taxon>Gammaproteobacteria</taxon>
        <taxon>Enterobacterales</taxon>
        <taxon>Morganellaceae</taxon>
        <taxon>Providencia</taxon>
    </lineage>
</organism>
<dbReference type="HOGENOM" id="CLU_002833_14_0_6"/>
<dbReference type="Gene3D" id="3.20.20.80">
    <property type="entry name" value="Glycosidases"/>
    <property type="match status" value="1"/>
</dbReference>
<accession>K8WID4</accession>
<dbReference type="InterPro" id="IPR022409">
    <property type="entry name" value="PKD/Chitinase_dom"/>
</dbReference>
<protein>
    <recommendedName>
        <fullName evidence="3">chitinase</fullName>
        <ecNumber evidence="3">3.2.1.14</ecNumber>
    </recommendedName>
</protein>
<dbReference type="SMART" id="SM00089">
    <property type="entry name" value="PKD"/>
    <property type="match status" value="1"/>
</dbReference>
<comment type="catalytic activity">
    <reaction evidence="1">
        <text>Random endo-hydrolysis of N-acetyl-beta-D-glucosaminide (1-&gt;4)-beta-linkages in chitin and chitodextrins.</text>
        <dbReference type="EC" id="3.2.1.14"/>
    </reaction>
</comment>
<evidence type="ECO:0000256" key="3">
    <source>
        <dbReference type="ARBA" id="ARBA00012729"/>
    </source>
</evidence>
<dbReference type="InterPro" id="IPR017853">
    <property type="entry name" value="GH"/>
</dbReference>
<dbReference type="PANTHER" id="PTHR11177">
    <property type="entry name" value="CHITINASE"/>
    <property type="match status" value="1"/>
</dbReference>
<dbReference type="SUPFAM" id="SSF51445">
    <property type="entry name" value="(Trans)glycosidases"/>
    <property type="match status" value="1"/>
</dbReference>
<dbReference type="RefSeq" id="WP_008916436.1">
    <property type="nucleotide sequence ID" value="NZ_CM001773.1"/>
</dbReference>
<dbReference type="CDD" id="cd06548">
    <property type="entry name" value="GH18_chitinase"/>
    <property type="match status" value="1"/>
</dbReference>
<dbReference type="GO" id="GO:0008843">
    <property type="term" value="F:endochitinase activity"/>
    <property type="evidence" value="ECO:0007669"/>
    <property type="project" value="UniProtKB-EC"/>
</dbReference>
<dbReference type="EMBL" id="AKKN01000010">
    <property type="protein sequence ID" value="EKT55970.1"/>
    <property type="molecule type" value="Genomic_DNA"/>
</dbReference>
<dbReference type="AlphaFoldDB" id="K8WID4"/>
<dbReference type="InterPro" id="IPR013540">
    <property type="entry name" value="ChitinaseA_N"/>
</dbReference>
<dbReference type="Proteomes" id="UP000010290">
    <property type="component" value="Chromosome"/>
</dbReference>
<dbReference type="GO" id="GO:0000272">
    <property type="term" value="P:polysaccharide catabolic process"/>
    <property type="evidence" value="ECO:0007669"/>
    <property type="project" value="UniProtKB-KW"/>
</dbReference>
<dbReference type="PROSITE" id="PS51910">
    <property type="entry name" value="GH18_2"/>
    <property type="match status" value="1"/>
</dbReference>
<dbReference type="Gene3D" id="2.60.40.10">
    <property type="entry name" value="Immunoglobulins"/>
    <property type="match status" value="1"/>
</dbReference>
<evidence type="ECO:0000256" key="9">
    <source>
        <dbReference type="SAM" id="SignalP"/>
    </source>
</evidence>
<feature type="domain" description="GH18" evidence="10">
    <location>
        <begin position="158"/>
        <end position="559"/>
    </location>
</feature>
<keyword evidence="9" id="KW-0732">Signal</keyword>
<feature type="chain" id="PRO_5003923504" description="chitinase" evidence="9">
    <location>
        <begin position="24"/>
        <end position="562"/>
    </location>
</feature>
<dbReference type="SUPFAM" id="SSF54556">
    <property type="entry name" value="Chitinase insertion domain"/>
    <property type="match status" value="1"/>
</dbReference>
<dbReference type="PATRIC" id="fig|1141660.3.peg.2680"/>
<feature type="signal peptide" evidence="9">
    <location>
        <begin position="1"/>
        <end position="23"/>
    </location>
</feature>
<keyword evidence="7" id="KW-0119">Carbohydrate metabolism</keyword>
<dbReference type="SMART" id="SM00636">
    <property type="entry name" value="Glyco_18"/>
    <property type="match status" value="1"/>
</dbReference>
<gene>
    <name evidence="11" type="ORF">OO7_13414</name>
</gene>
<dbReference type="Gene3D" id="3.10.50.10">
    <property type="match status" value="1"/>
</dbReference>
<dbReference type="Pfam" id="PF08329">
    <property type="entry name" value="ChitinaseA_N"/>
    <property type="match status" value="1"/>
</dbReference>
<evidence type="ECO:0000256" key="2">
    <source>
        <dbReference type="ARBA" id="ARBA00009121"/>
    </source>
</evidence>
<evidence type="ECO:0000259" key="10">
    <source>
        <dbReference type="PROSITE" id="PS51910"/>
    </source>
</evidence>
<keyword evidence="12" id="KW-1185">Reference proteome</keyword>
<evidence type="ECO:0000256" key="8">
    <source>
        <dbReference type="RuleBase" id="RU000489"/>
    </source>
</evidence>
<dbReference type="InterPro" id="IPR011583">
    <property type="entry name" value="Chitinase_II/V-like_cat"/>
</dbReference>
<dbReference type="EC" id="3.2.1.14" evidence="3"/>
<sequence>MSKLNRLLLALIASNLICSLSYSATPGTPTISWGNSQYSIIEVNHNATAYNKLVKVKDYADVDVSWSLWNGDYGTTAKVLLNDQEVWKGPSKGASGSAKFKVYQGGRYQMQVALCNSDGCSMSAKKEIIVADTDGSHLLPLKTSLLENNKPYEQNSGKVVAGYFVEWGVYGRKFPVDKIPAQNLTHVLYGFIPICGGNGINDSLKQIENSFQALQRSCSGRENFKVSIHDPWAALQMPQKGVTGWDEPYKGNFGQLMSLKQANPHLKILPSIGGWTLSDPFYFMGDKSKRDVFVGSVKEFLQTWKFFDGVDIDWEYPGGYGANTALGHQDDGQTYVLLMQELRAMLDKLEAQTGRKYELTSAISAGKDKIDRVNFGVAQHSLDHIFLMNYDFYGAFDLNNLGHQAALKAPSWRPETNYTTVNGVNALLKQGVKPKKIILGAAMYGRGWSGVHNYVENNPFTGKATKGVAGTWETGVVDYRHIKNSYMSNGWIYNYDVTAEAPYVFNASTGDLISFDDVRSVTAKGRYALDNGLGGLFAWELDADNGDILNSMNASLGNRPSN</sequence>
<keyword evidence="4 8" id="KW-0378">Hydrolase</keyword>
<evidence type="ECO:0000313" key="12">
    <source>
        <dbReference type="Proteomes" id="UP000010290"/>
    </source>
</evidence>
<reference evidence="11 12" key="1">
    <citation type="journal article" date="2012" name="BMC Genomics">
        <title>Comparative genomics of bacteria in the genus Providencia isolated from wild Drosophila melanogaster.</title>
        <authorList>
            <person name="Galac M.R."/>
            <person name="Lazzaro B.P."/>
        </authorList>
    </citation>
    <scope>NUCLEOTIDE SEQUENCE [LARGE SCALE GENOMIC DNA]</scope>
    <source>
        <strain evidence="11 12">DSM 19967</strain>
    </source>
</reference>
<evidence type="ECO:0000256" key="5">
    <source>
        <dbReference type="ARBA" id="ARBA00023024"/>
    </source>
</evidence>
<dbReference type="InterPro" id="IPR014756">
    <property type="entry name" value="Ig_E-set"/>
</dbReference>
<dbReference type="Pfam" id="PF00704">
    <property type="entry name" value="Glyco_hydro_18"/>
    <property type="match status" value="1"/>
</dbReference>
<dbReference type="GO" id="GO:0006032">
    <property type="term" value="P:chitin catabolic process"/>
    <property type="evidence" value="ECO:0007669"/>
    <property type="project" value="UniProtKB-KW"/>
</dbReference>
<dbReference type="InterPro" id="IPR001579">
    <property type="entry name" value="Glyco_hydro_18_chit_AS"/>
</dbReference>
<keyword evidence="7" id="KW-0624">Polysaccharide degradation</keyword>
<dbReference type="SUPFAM" id="SSF81296">
    <property type="entry name" value="E set domains"/>
    <property type="match status" value="1"/>
</dbReference>
<evidence type="ECO:0000313" key="11">
    <source>
        <dbReference type="EMBL" id="EKT55970.1"/>
    </source>
</evidence>
<keyword evidence="5" id="KW-0146">Chitin degradation</keyword>